<dbReference type="Proteomes" id="UP001141259">
    <property type="component" value="Unassembled WGS sequence"/>
</dbReference>
<evidence type="ECO:0000256" key="1">
    <source>
        <dbReference type="ARBA" id="ARBA00010839"/>
    </source>
</evidence>
<dbReference type="Gene3D" id="3.10.450.50">
    <property type="match status" value="1"/>
</dbReference>
<comment type="caution">
    <text evidence="4">The sequence shown here is derived from an EMBL/GenBank/DDBJ whole genome shotgun (WGS) entry which is preliminary data.</text>
</comment>
<dbReference type="EMBL" id="JANYMP010000004">
    <property type="protein sequence ID" value="MCS7477257.1"/>
    <property type="molecule type" value="Genomic_DNA"/>
</dbReference>
<dbReference type="InterPro" id="IPR023006">
    <property type="entry name" value="YchJ-like"/>
</dbReference>
<accession>A0A9X3AEG5</accession>
<protein>
    <recommendedName>
        <fullName evidence="2">UPF0225 protein NZH93_10375</fullName>
    </recommendedName>
</protein>
<comment type="similarity">
    <text evidence="1 2">Belongs to the UPF0225 family.</text>
</comment>
<gene>
    <name evidence="4" type="ORF">NZH93_10375</name>
</gene>
<name>A0A9X3AEG5_9PSEU</name>
<evidence type="ECO:0000313" key="5">
    <source>
        <dbReference type="Proteomes" id="UP001141259"/>
    </source>
</evidence>
<dbReference type="AlphaFoldDB" id="A0A9X3AEG5"/>
<dbReference type="InterPro" id="IPR048469">
    <property type="entry name" value="YchJ-like_M"/>
</dbReference>
<reference evidence="4" key="1">
    <citation type="submission" date="2022-08" db="EMBL/GenBank/DDBJ databases">
        <authorList>
            <person name="Tistechok S."/>
            <person name="Samborskyy M."/>
            <person name="Roman I."/>
        </authorList>
    </citation>
    <scope>NUCLEOTIDE SEQUENCE</scope>
    <source>
        <strain evidence="4">DSM 103496</strain>
    </source>
</reference>
<dbReference type="InterPro" id="IPR004027">
    <property type="entry name" value="SEC_C_motif"/>
</dbReference>
<dbReference type="PANTHER" id="PTHR33747">
    <property type="entry name" value="UPF0225 PROTEIN SCO1677"/>
    <property type="match status" value="1"/>
</dbReference>
<dbReference type="HAMAP" id="MF_00612">
    <property type="entry name" value="UPF0225"/>
    <property type="match status" value="1"/>
</dbReference>
<evidence type="ECO:0000256" key="2">
    <source>
        <dbReference type="HAMAP-Rule" id="MF_00612"/>
    </source>
</evidence>
<dbReference type="RefSeq" id="WP_259622768.1">
    <property type="nucleotide sequence ID" value="NZ_JANYMP010000004.1"/>
</dbReference>
<evidence type="ECO:0000313" key="4">
    <source>
        <dbReference type="EMBL" id="MCS7477257.1"/>
    </source>
</evidence>
<proteinExistence type="inferred from homology"/>
<dbReference type="InterPro" id="IPR032710">
    <property type="entry name" value="NTF2-like_dom_sf"/>
</dbReference>
<dbReference type="Pfam" id="PF17775">
    <property type="entry name" value="YchJ_M-like"/>
    <property type="match status" value="1"/>
</dbReference>
<keyword evidence="5" id="KW-1185">Reference proteome</keyword>
<feature type="domain" description="YchJ-like middle NTF2-like" evidence="3">
    <location>
        <begin position="39"/>
        <end position="133"/>
    </location>
</feature>
<organism evidence="4 5">
    <name type="scientific">Umezawaea endophytica</name>
    <dbReference type="NCBI Taxonomy" id="1654476"/>
    <lineage>
        <taxon>Bacteria</taxon>
        <taxon>Bacillati</taxon>
        <taxon>Actinomycetota</taxon>
        <taxon>Actinomycetes</taxon>
        <taxon>Pseudonocardiales</taxon>
        <taxon>Pseudonocardiaceae</taxon>
        <taxon>Umezawaea</taxon>
    </lineage>
</organism>
<evidence type="ECO:0000259" key="3">
    <source>
        <dbReference type="Pfam" id="PF17775"/>
    </source>
</evidence>
<sequence length="148" mass="16104">MPGKRPRAITTTSSCPCGLGKSYGDCCGRAHLGGVAPATAELLMRSRYSAFAVRDAAYLLRTWHPSTRPSALDLDPGTRWTRLEVLGTTGGGLLHQEGTVEFRAHHVEAGRPYELHENSRFLRVDGRWTYVDAVTAPRNSAPGGFPEP</sequence>
<dbReference type="Pfam" id="PF02810">
    <property type="entry name" value="SEC-C"/>
    <property type="match status" value="1"/>
</dbReference>
<dbReference type="PANTHER" id="PTHR33747:SF1">
    <property type="entry name" value="ADENYLATE CYCLASE-ASSOCIATED CAP C-TERMINAL DOMAIN-CONTAINING PROTEIN"/>
    <property type="match status" value="1"/>
</dbReference>
<dbReference type="SUPFAM" id="SSF54427">
    <property type="entry name" value="NTF2-like"/>
    <property type="match status" value="1"/>
</dbReference>